<dbReference type="GO" id="GO:0016020">
    <property type="term" value="C:membrane"/>
    <property type="evidence" value="ECO:0007669"/>
    <property type="project" value="UniProtKB-SubCell"/>
</dbReference>
<feature type="transmembrane region" description="Helical" evidence="6">
    <location>
        <begin position="183"/>
        <end position="207"/>
    </location>
</feature>
<gene>
    <name evidence="7" type="ORF">EJB05_22361</name>
</gene>
<feature type="transmembrane region" description="Helical" evidence="6">
    <location>
        <begin position="261"/>
        <end position="281"/>
    </location>
</feature>
<evidence type="ECO:0000256" key="6">
    <source>
        <dbReference type="SAM" id="Phobius"/>
    </source>
</evidence>
<keyword evidence="2" id="KW-0813">Transport</keyword>
<accession>A0A5J9V493</accession>
<name>A0A5J9V493_9POAL</name>
<dbReference type="EMBL" id="RWGY01000011">
    <property type="protein sequence ID" value="TVU30726.1"/>
    <property type="molecule type" value="Genomic_DNA"/>
</dbReference>
<dbReference type="Gramene" id="TVU30726">
    <property type="protein sequence ID" value="TVU30726"/>
    <property type="gene ID" value="EJB05_22361"/>
</dbReference>
<dbReference type="Proteomes" id="UP000324897">
    <property type="component" value="Chromosome 1"/>
</dbReference>
<evidence type="ECO:0000256" key="4">
    <source>
        <dbReference type="ARBA" id="ARBA00022989"/>
    </source>
</evidence>
<dbReference type="Gene3D" id="1.20.1250.20">
    <property type="entry name" value="MFS general substrate transporter like domains"/>
    <property type="match status" value="1"/>
</dbReference>
<protein>
    <recommendedName>
        <fullName evidence="9">Major facilitator superfamily (MFS) profile domain-containing protein</fullName>
    </recommendedName>
</protein>
<dbReference type="PANTHER" id="PTHR23504">
    <property type="entry name" value="MAJOR FACILITATOR SUPERFAMILY DOMAIN-CONTAINING PROTEIN 10"/>
    <property type="match status" value="1"/>
</dbReference>
<evidence type="ECO:0000256" key="3">
    <source>
        <dbReference type="ARBA" id="ARBA00022692"/>
    </source>
</evidence>
<evidence type="ECO:0000256" key="5">
    <source>
        <dbReference type="ARBA" id="ARBA00023136"/>
    </source>
</evidence>
<evidence type="ECO:0000313" key="7">
    <source>
        <dbReference type="EMBL" id="TVU30726.1"/>
    </source>
</evidence>
<proteinExistence type="predicted"/>
<evidence type="ECO:0008006" key="9">
    <source>
        <dbReference type="Google" id="ProtNLM"/>
    </source>
</evidence>
<dbReference type="SUPFAM" id="SSF103473">
    <property type="entry name" value="MFS general substrate transporter"/>
    <property type="match status" value="1"/>
</dbReference>
<dbReference type="OrthoDB" id="10262656at2759"/>
<feature type="transmembrane region" description="Helical" evidence="6">
    <location>
        <begin position="77"/>
        <end position="97"/>
    </location>
</feature>
<feature type="transmembrane region" description="Helical" evidence="6">
    <location>
        <begin position="227"/>
        <end position="249"/>
    </location>
</feature>
<feature type="transmembrane region" description="Helical" evidence="6">
    <location>
        <begin position="142"/>
        <end position="162"/>
    </location>
</feature>
<feature type="non-terminal residue" evidence="7">
    <location>
        <position position="1"/>
    </location>
</feature>
<keyword evidence="8" id="KW-1185">Reference proteome</keyword>
<comment type="subcellular location">
    <subcellularLocation>
        <location evidence="1">Membrane</location>
        <topology evidence="1">Multi-pass membrane protein</topology>
    </subcellularLocation>
</comment>
<reference evidence="7 8" key="1">
    <citation type="journal article" date="2019" name="Sci. Rep.">
        <title>A high-quality genome of Eragrostis curvula grass provides insights into Poaceae evolution and supports new strategies to enhance forage quality.</title>
        <authorList>
            <person name="Carballo J."/>
            <person name="Santos B.A.C.M."/>
            <person name="Zappacosta D."/>
            <person name="Garbus I."/>
            <person name="Selva J.P."/>
            <person name="Gallo C.A."/>
            <person name="Diaz A."/>
            <person name="Albertini E."/>
            <person name="Caccamo M."/>
            <person name="Echenique V."/>
        </authorList>
    </citation>
    <scope>NUCLEOTIDE SEQUENCE [LARGE SCALE GENOMIC DNA]</scope>
    <source>
        <strain evidence="8">cv. Victoria</strain>
        <tissue evidence="7">Leaf</tissue>
    </source>
</reference>
<evidence type="ECO:0000313" key="8">
    <source>
        <dbReference type="Proteomes" id="UP000324897"/>
    </source>
</evidence>
<organism evidence="7 8">
    <name type="scientific">Eragrostis curvula</name>
    <name type="common">weeping love grass</name>
    <dbReference type="NCBI Taxonomy" id="38414"/>
    <lineage>
        <taxon>Eukaryota</taxon>
        <taxon>Viridiplantae</taxon>
        <taxon>Streptophyta</taxon>
        <taxon>Embryophyta</taxon>
        <taxon>Tracheophyta</taxon>
        <taxon>Spermatophyta</taxon>
        <taxon>Magnoliopsida</taxon>
        <taxon>Liliopsida</taxon>
        <taxon>Poales</taxon>
        <taxon>Poaceae</taxon>
        <taxon>PACMAD clade</taxon>
        <taxon>Chloridoideae</taxon>
        <taxon>Eragrostideae</taxon>
        <taxon>Eragrostidinae</taxon>
        <taxon>Eragrostis</taxon>
    </lineage>
</organism>
<dbReference type="InterPro" id="IPR036259">
    <property type="entry name" value="MFS_trans_sf"/>
</dbReference>
<sequence>MSEKAPLLLPAAGKGHHDGCPGCAQERKLQMNKGIPYREFFFVGVTTLASSLPITFLFPFLYFMVRDLKIAKSEEDIGFYAGFLGMVSFRVTLNSLFGLSTSFSFALTTRILLGILNGLLAPMKAYCIEVCRTEHQALGLSVVHTAWGMGLVIGPALGGYLAQPADKYPDYFSKMSAFGRFPYLLPSLVVSLFAAIVLVACIWLPVIPLWAVSDRKHGGLSFSSDDVGQVLAVAGASLLVYQLCFYQWVDKVIGTVNSTRIAAALSMVIVVTNPFMTYLTGVKLSVALYPALMTKSILSTTIGTGLSLLQNNAVPQEQRGAANGISTTAMSFLKAISPIGAGAL</sequence>
<evidence type="ECO:0000256" key="2">
    <source>
        <dbReference type="ARBA" id="ARBA00022448"/>
    </source>
</evidence>
<dbReference type="AlphaFoldDB" id="A0A5J9V493"/>
<dbReference type="PANTHER" id="PTHR23504:SF100">
    <property type="entry name" value="MAJOR FACILITATOR SUPERFAMILY (MFS) PROFILE DOMAIN-CONTAINING PROTEIN"/>
    <property type="match status" value="1"/>
</dbReference>
<feature type="transmembrane region" description="Helical" evidence="6">
    <location>
        <begin position="287"/>
        <end position="309"/>
    </location>
</feature>
<comment type="caution">
    <text evidence="7">The sequence shown here is derived from an EMBL/GenBank/DDBJ whole genome shotgun (WGS) entry which is preliminary data.</text>
</comment>
<keyword evidence="3 6" id="KW-0812">Transmembrane</keyword>
<keyword evidence="4 6" id="KW-1133">Transmembrane helix</keyword>
<keyword evidence="5 6" id="KW-0472">Membrane</keyword>
<evidence type="ECO:0000256" key="1">
    <source>
        <dbReference type="ARBA" id="ARBA00004141"/>
    </source>
</evidence>
<feature type="transmembrane region" description="Helical" evidence="6">
    <location>
        <begin position="40"/>
        <end position="65"/>
    </location>
</feature>